<evidence type="ECO:0000313" key="2">
    <source>
        <dbReference type="EMBL" id="GAA1514636.1"/>
    </source>
</evidence>
<evidence type="ECO:0000313" key="3">
    <source>
        <dbReference type="Proteomes" id="UP001501470"/>
    </source>
</evidence>
<dbReference type="InterPro" id="IPR000073">
    <property type="entry name" value="AB_hydrolase_1"/>
</dbReference>
<dbReference type="RefSeq" id="WP_344502651.1">
    <property type="nucleotide sequence ID" value="NZ_BAAAQD010000005.1"/>
</dbReference>
<dbReference type="SUPFAM" id="SSF53474">
    <property type="entry name" value="alpha/beta-Hydrolases"/>
    <property type="match status" value="1"/>
</dbReference>
<reference evidence="2 3" key="1">
    <citation type="journal article" date="2019" name="Int. J. Syst. Evol. Microbiol.">
        <title>The Global Catalogue of Microorganisms (GCM) 10K type strain sequencing project: providing services to taxonomists for standard genome sequencing and annotation.</title>
        <authorList>
            <consortium name="The Broad Institute Genomics Platform"/>
            <consortium name="The Broad Institute Genome Sequencing Center for Infectious Disease"/>
            <person name="Wu L."/>
            <person name="Ma J."/>
        </authorList>
    </citation>
    <scope>NUCLEOTIDE SEQUENCE [LARGE SCALE GENOMIC DNA]</scope>
    <source>
        <strain evidence="2 3">JCM 15933</strain>
    </source>
</reference>
<dbReference type="Gene3D" id="3.40.50.1820">
    <property type="entry name" value="alpha/beta hydrolase"/>
    <property type="match status" value="1"/>
</dbReference>
<dbReference type="Proteomes" id="UP001501470">
    <property type="component" value="Unassembled WGS sequence"/>
</dbReference>
<dbReference type="EMBL" id="BAAAQD010000005">
    <property type="protein sequence ID" value="GAA1514636.1"/>
    <property type="molecule type" value="Genomic_DNA"/>
</dbReference>
<gene>
    <name evidence="2" type="ORF">GCM10009827_031710</name>
</gene>
<dbReference type="PRINTS" id="PR00111">
    <property type="entry name" value="ABHYDROLASE"/>
</dbReference>
<sequence>MELSFAVEGGRIGYDDSGNDGPLLLCLPGMGVTRMTYELIRPLFVDAGHRVVTMDLRGAGSSDVVWSDYSPEAIARDAVALLRHLDAGPAVLLTNSYTGASAVWAAAEAPSLFRAIVLCAPFARVMPAPNPVMRLAIAAVGRFRPLWMLYWSSLFKTRKPANHKAERAALAANLAEPGRMAALRAMFAADVSVCEARMDEVRTPALVLMGTKDPDFPDPAAEAALVASRIGATVTMIDGAGHYPHSEFPAETASAVLAFLNQPATRA</sequence>
<dbReference type="GO" id="GO:0016787">
    <property type="term" value="F:hydrolase activity"/>
    <property type="evidence" value="ECO:0007669"/>
    <property type="project" value="UniProtKB-KW"/>
</dbReference>
<accession>A0ABN2ACP3</accession>
<dbReference type="PANTHER" id="PTHR43194">
    <property type="entry name" value="HYDROLASE ALPHA/BETA FOLD FAMILY"/>
    <property type="match status" value="1"/>
</dbReference>
<keyword evidence="3" id="KW-1185">Reference proteome</keyword>
<feature type="domain" description="AB hydrolase-1" evidence="1">
    <location>
        <begin position="24"/>
        <end position="254"/>
    </location>
</feature>
<dbReference type="PANTHER" id="PTHR43194:SF2">
    <property type="entry name" value="PEROXISOMAL MEMBRANE PROTEIN LPX1"/>
    <property type="match status" value="1"/>
</dbReference>
<name>A0ABN2ACP3_9ACTN</name>
<evidence type="ECO:0000259" key="1">
    <source>
        <dbReference type="Pfam" id="PF12697"/>
    </source>
</evidence>
<protein>
    <submittedName>
        <fullName evidence="2">Alpha/beta hydrolase</fullName>
    </submittedName>
</protein>
<organism evidence="2 3">
    <name type="scientific">Dactylosporangium maewongense</name>
    <dbReference type="NCBI Taxonomy" id="634393"/>
    <lineage>
        <taxon>Bacteria</taxon>
        <taxon>Bacillati</taxon>
        <taxon>Actinomycetota</taxon>
        <taxon>Actinomycetes</taxon>
        <taxon>Micromonosporales</taxon>
        <taxon>Micromonosporaceae</taxon>
        <taxon>Dactylosporangium</taxon>
    </lineage>
</organism>
<keyword evidence="2" id="KW-0378">Hydrolase</keyword>
<dbReference type="Pfam" id="PF12697">
    <property type="entry name" value="Abhydrolase_6"/>
    <property type="match status" value="1"/>
</dbReference>
<dbReference type="InterPro" id="IPR050228">
    <property type="entry name" value="Carboxylesterase_BioH"/>
</dbReference>
<dbReference type="InterPro" id="IPR000639">
    <property type="entry name" value="Epox_hydrolase-like"/>
</dbReference>
<dbReference type="PRINTS" id="PR00412">
    <property type="entry name" value="EPOXHYDRLASE"/>
</dbReference>
<comment type="caution">
    <text evidence="2">The sequence shown here is derived from an EMBL/GenBank/DDBJ whole genome shotgun (WGS) entry which is preliminary data.</text>
</comment>
<dbReference type="InterPro" id="IPR029058">
    <property type="entry name" value="AB_hydrolase_fold"/>
</dbReference>
<proteinExistence type="predicted"/>